<dbReference type="CDD" id="cd16936">
    <property type="entry name" value="HATPase_RsbW-like"/>
    <property type="match status" value="1"/>
</dbReference>
<evidence type="ECO:0000259" key="1">
    <source>
        <dbReference type="Pfam" id="PF13581"/>
    </source>
</evidence>
<keyword evidence="2" id="KW-0808">Transferase</keyword>
<evidence type="ECO:0000313" key="2">
    <source>
        <dbReference type="EMBL" id="OQB74483.1"/>
    </source>
</evidence>
<sequence>MKDEIIVPAIFENLSVIAEFLQEKIKQEHLASRKAWELLLVTDEICSHIIQFRKYDKTIDKLKIIWKAFPDMVEIIIETNGIPFNPLELNSPEDKKEEEEESLGGMGIHLVKKMVDEIKYIRTNNSNILRLKKYRRSVRNKYDK</sequence>
<reference evidence="2" key="1">
    <citation type="submission" date="2017-02" db="EMBL/GenBank/DDBJ databases">
        <title>Delving into the versatile metabolic prowess of the omnipresent phylum Bacteroidetes.</title>
        <authorList>
            <person name="Nobu M.K."/>
            <person name="Mei R."/>
            <person name="Narihiro T."/>
            <person name="Kuroda K."/>
            <person name="Liu W.-T."/>
        </authorList>
    </citation>
    <scope>NUCLEOTIDE SEQUENCE</scope>
    <source>
        <strain evidence="2">ADurb.Bin131</strain>
    </source>
</reference>
<dbReference type="Gene3D" id="3.30.565.10">
    <property type="entry name" value="Histidine kinase-like ATPase, C-terminal domain"/>
    <property type="match status" value="1"/>
</dbReference>
<proteinExistence type="predicted"/>
<feature type="domain" description="Histidine kinase/HSP90-like ATPase" evidence="1">
    <location>
        <begin position="8"/>
        <end position="133"/>
    </location>
</feature>
<dbReference type="EMBL" id="MWDQ01000039">
    <property type="protein sequence ID" value="OQB74483.1"/>
    <property type="molecule type" value="Genomic_DNA"/>
</dbReference>
<dbReference type="Pfam" id="PF13581">
    <property type="entry name" value="HATPase_c_2"/>
    <property type="match status" value="1"/>
</dbReference>
<keyword evidence="2" id="KW-0418">Kinase</keyword>
<dbReference type="InterPro" id="IPR003594">
    <property type="entry name" value="HATPase_dom"/>
</dbReference>
<name>A0A1V6CC68_UNCT6</name>
<organism evidence="2">
    <name type="scientific">candidate division TA06 bacterium ADurb.Bin131</name>
    <dbReference type="NCBI Taxonomy" id="1852827"/>
    <lineage>
        <taxon>Bacteria</taxon>
        <taxon>Bacteria division TA06</taxon>
    </lineage>
</organism>
<accession>A0A1V6CC68</accession>
<dbReference type="GO" id="GO:0016301">
    <property type="term" value="F:kinase activity"/>
    <property type="evidence" value="ECO:0007669"/>
    <property type="project" value="UniProtKB-KW"/>
</dbReference>
<comment type="caution">
    <text evidence="2">The sequence shown here is derived from an EMBL/GenBank/DDBJ whole genome shotgun (WGS) entry which is preliminary data.</text>
</comment>
<dbReference type="InterPro" id="IPR036890">
    <property type="entry name" value="HATPase_C_sf"/>
</dbReference>
<dbReference type="AlphaFoldDB" id="A0A1V6CC68"/>
<protein>
    <submittedName>
        <fullName evidence="2">Serine-protein kinase RsbW</fullName>
    </submittedName>
</protein>
<gene>
    <name evidence="2" type="ORF">BWX89_00496</name>
</gene>
<dbReference type="Proteomes" id="UP000485562">
    <property type="component" value="Unassembled WGS sequence"/>
</dbReference>